<evidence type="ECO:0000313" key="1">
    <source>
        <dbReference type="EMBL" id="PLB45019.1"/>
    </source>
</evidence>
<reference evidence="1 2" key="1">
    <citation type="submission" date="2016-12" db="EMBL/GenBank/DDBJ databases">
        <title>The genomes of Aspergillus section Nigri reveals drivers in fungal speciation.</title>
        <authorList>
            <consortium name="DOE Joint Genome Institute"/>
            <person name="Vesth T.C."/>
            <person name="Nybo J."/>
            <person name="Theobald S."/>
            <person name="Brandl J."/>
            <person name="Frisvad J.C."/>
            <person name="Nielsen K.F."/>
            <person name="Lyhne E.K."/>
            <person name="Kogle M.E."/>
            <person name="Kuo A."/>
            <person name="Riley R."/>
            <person name="Clum A."/>
            <person name="Nolan M."/>
            <person name="Lipzen A."/>
            <person name="Salamov A."/>
            <person name="Henrissat B."/>
            <person name="Wiebenga A."/>
            <person name="De Vries R.P."/>
            <person name="Grigoriev I.V."/>
            <person name="Mortensen U.H."/>
            <person name="Andersen M.R."/>
            <person name="Baker S.E."/>
        </authorList>
    </citation>
    <scope>NUCLEOTIDE SEQUENCE [LARGE SCALE GENOMIC DNA]</scope>
    <source>
        <strain evidence="1 2">IBT 23096</strain>
    </source>
</reference>
<organism evidence="1 2">
    <name type="scientific">Aspergillus steynii IBT 23096</name>
    <dbReference type="NCBI Taxonomy" id="1392250"/>
    <lineage>
        <taxon>Eukaryota</taxon>
        <taxon>Fungi</taxon>
        <taxon>Dikarya</taxon>
        <taxon>Ascomycota</taxon>
        <taxon>Pezizomycotina</taxon>
        <taxon>Eurotiomycetes</taxon>
        <taxon>Eurotiomycetidae</taxon>
        <taxon>Eurotiales</taxon>
        <taxon>Aspergillaceae</taxon>
        <taxon>Aspergillus</taxon>
        <taxon>Aspergillus subgen. Circumdati</taxon>
    </lineage>
</organism>
<dbReference type="GeneID" id="36550844"/>
<comment type="caution">
    <text evidence="1">The sequence shown here is derived from an EMBL/GenBank/DDBJ whole genome shotgun (WGS) entry which is preliminary data.</text>
</comment>
<dbReference type="VEuPathDB" id="FungiDB:P170DRAFT_271446"/>
<keyword evidence="2" id="KW-1185">Reference proteome</keyword>
<gene>
    <name evidence="1" type="ORF">P170DRAFT_271446</name>
</gene>
<sequence length="59" mass="6773">MIGFIQKATLTTKISIQMVDENLKTQYSAKFHPIQTIWHVNLTPNSLHAQIITQNIVPR</sequence>
<dbReference type="Proteomes" id="UP000234275">
    <property type="component" value="Unassembled WGS sequence"/>
</dbReference>
<proteinExistence type="predicted"/>
<name>A0A2I2FWK0_9EURO</name>
<evidence type="ECO:0000313" key="2">
    <source>
        <dbReference type="Proteomes" id="UP000234275"/>
    </source>
</evidence>
<protein>
    <submittedName>
        <fullName evidence="1">Uncharacterized protein</fullName>
    </submittedName>
</protein>
<dbReference type="AlphaFoldDB" id="A0A2I2FWK0"/>
<dbReference type="RefSeq" id="XP_024700321.1">
    <property type="nucleotide sequence ID" value="XM_024843145.1"/>
</dbReference>
<dbReference type="EMBL" id="MSFO01000008">
    <property type="protein sequence ID" value="PLB45019.1"/>
    <property type="molecule type" value="Genomic_DNA"/>
</dbReference>
<accession>A0A2I2FWK0</accession>